<dbReference type="PANTHER" id="PTHR11733:SF133">
    <property type="entry name" value="PHOSPHATE-REGULATING NEUTRAL ENDOPEPTIDASE PHEX"/>
    <property type="match status" value="1"/>
</dbReference>
<dbReference type="InterPro" id="IPR000718">
    <property type="entry name" value="Peptidase_M13"/>
</dbReference>
<dbReference type="PANTHER" id="PTHR11733">
    <property type="entry name" value="ZINC METALLOPROTEASE FAMILY M13 NEPRILYSIN-RELATED"/>
    <property type="match status" value="1"/>
</dbReference>
<proteinExistence type="predicted"/>
<dbReference type="GO" id="GO:0004222">
    <property type="term" value="F:metalloendopeptidase activity"/>
    <property type="evidence" value="ECO:0007669"/>
    <property type="project" value="InterPro"/>
</dbReference>
<feature type="non-terminal residue" evidence="2">
    <location>
        <position position="1"/>
    </location>
</feature>
<evidence type="ECO:0000313" key="3">
    <source>
        <dbReference type="Proteomes" id="UP000663868"/>
    </source>
</evidence>
<dbReference type="Proteomes" id="UP000663868">
    <property type="component" value="Unassembled WGS sequence"/>
</dbReference>
<feature type="domain" description="Peptidase M13 N-terminal" evidence="1">
    <location>
        <begin position="1"/>
        <end position="191"/>
    </location>
</feature>
<evidence type="ECO:0000259" key="1">
    <source>
        <dbReference type="Pfam" id="PF05649"/>
    </source>
</evidence>
<dbReference type="InterPro" id="IPR042089">
    <property type="entry name" value="Peptidase_M13_dom_2"/>
</dbReference>
<dbReference type="GO" id="GO:0005886">
    <property type="term" value="C:plasma membrane"/>
    <property type="evidence" value="ECO:0007669"/>
    <property type="project" value="TreeGrafter"/>
</dbReference>
<dbReference type="GO" id="GO:0016485">
    <property type="term" value="P:protein processing"/>
    <property type="evidence" value="ECO:0007669"/>
    <property type="project" value="TreeGrafter"/>
</dbReference>
<dbReference type="PROSITE" id="PS51885">
    <property type="entry name" value="NEPRILYSIN"/>
    <property type="match status" value="1"/>
</dbReference>
<protein>
    <recommendedName>
        <fullName evidence="1">Peptidase M13 N-terminal domain-containing protein</fullName>
    </recommendedName>
</protein>
<dbReference type="SUPFAM" id="SSF55486">
    <property type="entry name" value="Metalloproteases ('zincins'), catalytic domain"/>
    <property type="match status" value="1"/>
</dbReference>
<dbReference type="AlphaFoldDB" id="A0A820JE02"/>
<gene>
    <name evidence="2" type="ORF">KXQ929_LOCUS46876</name>
</gene>
<sequence length="202" mass="22891">YQFASGIYIKNNRTSDNLNTFSLLQAKLDDNIVDILSSSSTNDTNEPKALINARNLYRSCINEQHIEDEGIDPILSLIDNEFGGWPVKQNSWDDSTFNTSNLLLKLRQYSSNIIFGIGTSINDKNSTEYVLTIGAGDLGLGQQEYYMNEPKITMAYRQYMFDLASILSNDTSTIEQDVNDVYKLEKELANVIHLIFFLCIKS</sequence>
<organism evidence="2 3">
    <name type="scientific">Adineta steineri</name>
    <dbReference type="NCBI Taxonomy" id="433720"/>
    <lineage>
        <taxon>Eukaryota</taxon>
        <taxon>Metazoa</taxon>
        <taxon>Spiralia</taxon>
        <taxon>Gnathifera</taxon>
        <taxon>Rotifera</taxon>
        <taxon>Eurotatoria</taxon>
        <taxon>Bdelloidea</taxon>
        <taxon>Adinetida</taxon>
        <taxon>Adinetidae</taxon>
        <taxon>Adineta</taxon>
    </lineage>
</organism>
<reference evidence="2" key="1">
    <citation type="submission" date="2021-02" db="EMBL/GenBank/DDBJ databases">
        <authorList>
            <person name="Nowell W R."/>
        </authorList>
    </citation>
    <scope>NUCLEOTIDE SEQUENCE</scope>
</reference>
<accession>A0A820JE02</accession>
<evidence type="ECO:0000313" key="2">
    <source>
        <dbReference type="EMBL" id="CAF4325640.1"/>
    </source>
</evidence>
<comment type="caution">
    <text evidence="2">The sequence shown here is derived from an EMBL/GenBank/DDBJ whole genome shotgun (WGS) entry which is preliminary data.</text>
</comment>
<dbReference type="Gene3D" id="1.10.1380.10">
    <property type="entry name" value="Neutral endopeptidase , domain2"/>
    <property type="match status" value="1"/>
</dbReference>
<name>A0A820JE02_9BILA</name>
<dbReference type="InterPro" id="IPR008753">
    <property type="entry name" value="Peptidase_M13_N"/>
</dbReference>
<dbReference type="EMBL" id="CAJOBB010016206">
    <property type="protein sequence ID" value="CAF4325640.1"/>
    <property type="molecule type" value="Genomic_DNA"/>
</dbReference>
<dbReference type="Pfam" id="PF05649">
    <property type="entry name" value="Peptidase_M13_N"/>
    <property type="match status" value="1"/>
</dbReference>